<feature type="region of interest" description="Disordered" evidence="1">
    <location>
        <begin position="518"/>
        <end position="556"/>
    </location>
</feature>
<accession>A0A016TPN4</accession>
<dbReference type="PROSITE" id="PS50010">
    <property type="entry name" value="DH_2"/>
    <property type="match status" value="1"/>
</dbReference>
<dbReference type="Pfam" id="PF00621">
    <property type="entry name" value="RhoGEF"/>
    <property type="match status" value="1"/>
</dbReference>
<dbReference type="OrthoDB" id="1594986at2759"/>
<sequence length="912" mass="103266">MRAIQSWRRTNSSYRVNVQEREDDELSGMGSRMSCSCPDAYCGGADERRVRINAELFELSPDGTKWLMVDSRMMYISVYRNEMDRVRIAAVSQTGRTMLDTTLGKDQKVEKISDCFVFWRNHDGRTLGVNTLTSRDATLFVTHTAPATSPTTTMVQHNVMAQVSIIASWDGTAVRPQSRQQESTMASINPLSMVFHLNHGLINVDLLECFVAPTDKPNTLHVSYASHIYEFEFVGDASRLASQVLNMSSLLLARTTCSDVAVTFLNRQRQKQLEKLSQLKSHGNDGDPKAREKLLLKDFAVLCRLCALTNKPLPTVQDLSEEITTPIQDLILADSPLTSVFLLYNNLYDFRMWRKSVDVRVSDLRALCSPSARDTIMNCPSSSSDSIFRIELPNGKTTVISHGNQDPKQLLEKICIKLAVQPEFFELIRDADGGWKLSMREEYEVEKRHAKLGLTIYAYNDNGVIKAEVRGVTPYAPEGADIGDVVISVDGKLISKVGSAADVERLLTEGRLIRLRKGRRPTQTSAASVKAVPQEKPRLPKPCSQPETAASEASRLKSEEKLLRSIEELLQTEKKYVDDLTEMIDRYLSIPSVREIMESALRLQKMQMSFLESLEEALGDIGSGDTRARPLVRDAIIRVCALFVNRCGDFKVYAEYAAAYLRLLQELPSRKDMLASLEAANKSREQHCSYESRMIKPVQRVVQYPLLLRAIQSCCEPDSLQAKQVEVALQKMQTLAEYVNEMQRVHEQYAPHIDVLRRQNEAFFREKGLRIDIRDLLLFAHIQWLNTEKYMQDYVIFVFQTLILLLPRSVRRDCKSKWMRLLPITDVLVEDDRKDEPVLAIIHAPSKDSDKSSNPEAVYHVACCQLSLKQQLVRSIKKARSNTLRETRRPLSGSSQSDGGYGSDPMKDRKSS</sequence>
<feature type="region of interest" description="Disordered" evidence="1">
    <location>
        <begin position="879"/>
        <end position="912"/>
    </location>
</feature>
<dbReference type="PANTHER" id="PTHR46001:SF3">
    <property type="entry name" value="PROTEIN STILL LIFE, ISOFORM SIF TYPE 1"/>
    <property type="match status" value="1"/>
</dbReference>
<dbReference type="InterPro" id="IPR035899">
    <property type="entry name" value="DBL_dom_sf"/>
</dbReference>
<dbReference type="Gene3D" id="2.30.29.30">
    <property type="entry name" value="Pleckstrin-homology domain (PH domain)/Phosphotyrosine-binding domain (PTB)"/>
    <property type="match status" value="2"/>
</dbReference>
<evidence type="ECO:0000256" key="1">
    <source>
        <dbReference type="SAM" id="MobiDB-lite"/>
    </source>
</evidence>
<keyword evidence="4" id="KW-1185">Reference proteome</keyword>
<dbReference type="InterPro" id="IPR043537">
    <property type="entry name" value="Tiam1/Tiam2/Sif"/>
</dbReference>
<dbReference type="Proteomes" id="UP000024635">
    <property type="component" value="Unassembled WGS sequence"/>
</dbReference>
<evidence type="ECO:0000313" key="3">
    <source>
        <dbReference type="EMBL" id="EYC04691.1"/>
    </source>
</evidence>
<dbReference type="EMBL" id="JARK01001422">
    <property type="protein sequence ID" value="EYC04691.1"/>
    <property type="molecule type" value="Genomic_DNA"/>
</dbReference>
<organism evidence="3 4">
    <name type="scientific">Ancylostoma ceylanicum</name>
    <dbReference type="NCBI Taxonomy" id="53326"/>
    <lineage>
        <taxon>Eukaryota</taxon>
        <taxon>Metazoa</taxon>
        <taxon>Ecdysozoa</taxon>
        <taxon>Nematoda</taxon>
        <taxon>Chromadorea</taxon>
        <taxon>Rhabditida</taxon>
        <taxon>Rhabditina</taxon>
        <taxon>Rhabditomorpha</taxon>
        <taxon>Strongyloidea</taxon>
        <taxon>Ancylostomatidae</taxon>
        <taxon>Ancylostomatinae</taxon>
        <taxon>Ancylostoma</taxon>
    </lineage>
</organism>
<dbReference type="Pfam" id="PF23014">
    <property type="entry name" value="PH_Tiam1"/>
    <property type="match status" value="1"/>
</dbReference>
<dbReference type="PANTHER" id="PTHR46001">
    <property type="entry name" value="TIAM (MAMMALIAN TUMOR INVASION AND METASTASIS FACTOR) HOMOLOG"/>
    <property type="match status" value="1"/>
</dbReference>
<gene>
    <name evidence="3" type="primary">Acey_s0086.g1934</name>
    <name evidence="3" type="synonym">Acey-cgef-2</name>
    <name evidence="3" type="ORF">Y032_0086g1934</name>
</gene>
<name>A0A016TPN4_9BILA</name>
<dbReference type="InterPro" id="IPR055230">
    <property type="entry name" value="PH_Tiam1/2"/>
</dbReference>
<reference evidence="4" key="1">
    <citation type="journal article" date="2015" name="Nat. Genet.">
        <title>The genome and transcriptome of the zoonotic hookworm Ancylostoma ceylanicum identify infection-specific gene families.</title>
        <authorList>
            <person name="Schwarz E.M."/>
            <person name="Hu Y."/>
            <person name="Antoshechkin I."/>
            <person name="Miller M.M."/>
            <person name="Sternberg P.W."/>
            <person name="Aroian R.V."/>
        </authorList>
    </citation>
    <scope>NUCLEOTIDE SEQUENCE</scope>
    <source>
        <strain evidence="4">HY135</strain>
    </source>
</reference>
<evidence type="ECO:0000313" key="4">
    <source>
        <dbReference type="Proteomes" id="UP000024635"/>
    </source>
</evidence>
<proteinExistence type="predicted"/>
<dbReference type="AlphaFoldDB" id="A0A016TPN4"/>
<dbReference type="SMART" id="SM00325">
    <property type="entry name" value="RhoGEF"/>
    <property type="match status" value="1"/>
</dbReference>
<dbReference type="Gene3D" id="1.20.900.10">
    <property type="entry name" value="Dbl homology (DH) domain"/>
    <property type="match status" value="1"/>
</dbReference>
<dbReference type="SUPFAM" id="SSF48065">
    <property type="entry name" value="DBL homology domain (DH-domain)"/>
    <property type="match status" value="1"/>
</dbReference>
<dbReference type="CDD" id="cd00160">
    <property type="entry name" value="RhoGEF"/>
    <property type="match status" value="1"/>
</dbReference>
<dbReference type="GO" id="GO:0007264">
    <property type="term" value="P:small GTPase-mediated signal transduction"/>
    <property type="evidence" value="ECO:0007669"/>
    <property type="project" value="InterPro"/>
</dbReference>
<dbReference type="InterPro" id="IPR000219">
    <property type="entry name" value="DH_dom"/>
</dbReference>
<protein>
    <recommendedName>
        <fullName evidence="2">DH domain-containing protein</fullName>
    </recommendedName>
</protein>
<dbReference type="InterPro" id="IPR011993">
    <property type="entry name" value="PH-like_dom_sf"/>
</dbReference>
<dbReference type="GO" id="GO:0005085">
    <property type="term" value="F:guanyl-nucleotide exchange factor activity"/>
    <property type="evidence" value="ECO:0007669"/>
    <property type="project" value="InterPro"/>
</dbReference>
<evidence type="ECO:0000259" key="2">
    <source>
        <dbReference type="PROSITE" id="PS50010"/>
    </source>
</evidence>
<feature type="domain" description="DH" evidence="2">
    <location>
        <begin position="561"/>
        <end position="742"/>
    </location>
</feature>
<dbReference type="STRING" id="53326.A0A016TPN4"/>
<comment type="caution">
    <text evidence="3">The sequence shown here is derived from an EMBL/GenBank/DDBJ whole genome shotgun (WGS) entry which is preliminary data.</text>
</comment>
<dbReference type="SUPFAM" id="SSF50729">
    <property type="entry name" value="PH domain-like"/>
    <property type="match status" value="2"/>
</dbReference>